<feature type="domain" description="HTH cro/C1-type" evidence="1">
    <location>
        <begin position="17"/>
        <end position="68"/>
    </location>
</feature>
<evidence type="ECO:0000259" key="1">
    <source>
        <dbReference type="PROSITE" id="PS50943"/>
    </source>
</evidence>
<evidence type="ECO:0000313" key="2">
    <source>
        <dbReference type="EMBL" id="HIT38245.1"/>
    </source>
</evidence>
<gene>
    <name evidence="2" type="ORF">IAB59_07210</name>
</gene>
<organism evidence="2 3">
    <name type="scientific">Candidatus Onthousia faecipullorum</name>
    <dbReference type="NCBI Taxonomy" id="2840887"/>
    <lineage>
        <taxon>Bacteria</taxon>
        <taxon>Bacillati</taxon>
        <taxon>Bacillota</taxon>
        <taxon>Bacilli</taxon>
        <taxon>Candidatus Onthousia</taxon>
    </lineage>
</organism>
<dbReference type="InterPro" id="IPR001387">
    <property type="entry name" value="Cro/C1-type_HTH"/>
</dbReference>
<dbReference type="SUPFAM" id="SSF47413">
    <property type="entry name" value="lambda repressor-like DNA-binding domains"/>
    <property type="match status" value="1"/>
</dbReference>
<protein>
    <submittedName>
        <fullName evidence="2">Helix-turn-helix transcriptional regulator</fullName>
    </submittedName>
</protein>
<evidence type="ECO:0000313" key="3">
    <source>
        <dbReference type="Proteomes" id="UP000886833"/>
    </source>
</evidence>
<dbReference type="Pfam" id="PF01381">
    <property type="entry name" value="HTH_3"/>
    <property type="match status" value="1"/>
</dbReference>
<dbReference type="EMBL" id="DVKQ01000092">
    <property type="protein sequence ID" value="HIT38245.1"/>
    <property type="molecule type" value="Genomic_DNA"/>
</dbReference>
<comment type="caution">
    <text evidence="2">The sequence shown here is derived from an EMBL/GenBank/DDBJ whole genome shotgun (WGS) entry which is preliminary data.</text>
</comment>
<dbReference type="Proteomes" id="UP000886833">
    <property type="component" value="Unassembled WGS sequence"/>
</dbReference>
<dbReference type="SMART" id="SM00530">
    <property type="entry name" value="HTH_XRE"/>
    <property type="match status" value="1"/>
</dbReference>
<dbReference type="AlphaFoldDB" id="A0A9D1KC22"/>
<accession>A0A9D1KC22</accession>
<dbReference type="GO" id="GO:0003677">
    <property type="term" value="F:DNA binding"/>
    <property type="evidence" value="ECO:0007669"/>
    <property type="project" value="InterPro"/>
</dbReference>
<reference evidence="2" key="1">
    <citation type="submission" date="2020-10" db="EMBL/GenBank/DDBJ databases">
        <authorList>
            <person name="Gilroy R."/>
        </authorList>
    </citation>
    <scope>NUCLEOTIDE SEQUENCE</scope>
    <source>
        <strain evidence="2">CHK195-26880</strain>
    </source>
</reference>
<reference evidence="2" key="2">
    <citation type="journal article" date="2021" name="PeerJ">
        <title>Extensive microbial diversity within the chicken gut microbiome revealed by metagenomics and culture.</title>
        <authorList>
            <person name="Gilroy R."/>
            <person name="Ravi A."/>
            <person name="Getino M."/>
            <person name="Pursley I."/>
            <person name="Horton D.L."/>
            <person name="Alikhan N.F."/>
            <person name="Baker D."/>
            <person name="Gharbi K."/>
            <person name="Hall N."/>
            <person name="Watson M."/>
            <person name="Adriaenssens E.M."/>
            <person name="Foster-Nyarko E."/>
            <person name="Jarju S."/>
            <person name="Secka A."/>
            <person name="Antonio M."/>
            <person name="Oren A."/>
            <person name="Chaudhuri R.R."/>
            <person name="La Ragione R."/>
            <person name="Hildebrand F."/>
            <person name="Pallen M.J."/>
        </authorList>
    </citation>
    <scope>NUCLEOTIDE SEQUENCE</scope>
    <source>
        <strain evidence="2">CHK195-26880</strain>
    </source>
</reference>
<name>A0A9D1KC22_9FIRM</name>
<dbReference type="CDD" id="cd00093">
    <property type="entry name" value="HTH_XRE"/>
    <property type="match status" value="1"/>
</dbReference>
<dbReference type="PROSITE" id="PS50943">
    <property type="entry name" value="HTH_CROC1"/>
    <property type="match status" value="1"/>
</dbReference>
<sequence>MKNNLGSYIRKYRGNQSLREFAKKCGISHTHLDSIEKGIDPRSGKSVRVTIDTLEKIAKAMNMTINDLLINSGEVSNESINAVNKNKCIHNYDLDDDDLKILELLKEMDSEKKKTIINFIKTFR</sequence>
<proteinExistence type="predicted"/>
<dbReference type="Gene3D" id="1.10.260.40">
    <property type="entry name" value="lambda repressor-like DNA-binding domains"/>
    <property type="match status" value="1"/>
</dbReference>
<dbReference type="InterPro" id="IPR010982">
    <property type="entry name" value="Lambda_DNA-bd_dom_sf"/>
</dbReference>